<gene>
    <name evidence="10" type="ORF">CNF02_12775</name>
</gene>
<organism evidence="10 11">
    <name type="scientific">OM182 bacterium MED-G28</name>
    <dbReference type="NCBI Taxonomy" id="1986256"/>
    <lineage>
        <taxon>Bacteria</taxon>
        <taxon>Pseudomonadati</taxon>
        <taxon>Pseudomonadota</taxon>
        <taxon>Gammaproteobacteria</taxon>
        <taxon>OMG group</taxon>
        <taxon>OM182 clade</taxon>
    </lineage>
</organism>
<feature type="binding site" evidence="9">
    <location>
        <position position="18"/>
    </location>
    <ligand>
        <name>Zn(2+)</name>
        <dbReference type="ChEBI" id="CHEBI:29105"/>
    </ligand>
</feature>
<comment type="function">
    <text evidence="7">Hydrolysis of the deoxyribose N-glycosidic bond to excise 3-methyladenine from the damaged DNA polymer formed by alkylation lesions.</text>
</comment>
<dbReference type="NCBIfam" id="TIGR00624">
    <property type="entry name" value="tag"/>
    <property type="match status" value="1"/>
</dbReference>
<evidence type="ECO:0000256" key="8">
    <source>
        <dbReference type="ARBA" id="ARBA00066766"/>
    </source>
</evidence>
<keyword evidence="5" id="KW-0234">DNA repair</keyword>
<feature type="binding site" evidence="9">
    <location>
        <position position="176"/>
    </location>
    <ligand>
        <name>Zn(2+)</name>
        <dbReference type="ChEBI" id="CHEBI:29105"/>
    </ligand>
</feature>
<dbReference type="PANTHER" id="PTHR30037:SF4">
    <property type="entry name" value="DNA-3-METHYLADENINE GLYCOSYLASE I"/>
    <property type="match status" value="1"/>
</dbReference>
<name>A0A2A5W6W8_9GAMM</name>
<evidence type="ECO:0000256" key="6">
    <source>
        <dbReference type="ARBA" id="ARBA00052558"/>
    </source>
</evidence>
<keyword evidence="3" id="KW-0378">Hydrolase</keyword>
<dbReference type="FunFam" id="1.10.340.30:FF:000009">
    <property type="entry name" value="DNA-3-methyladenine glycosylase I"/>
    <property type="match status" value="1"/>
</dbReference>
<dbReference type="EMBL" id="NTJZ01000021">
    <property type="protein sequence ID" value="PDH32162.1"/>
    <property type="molecule type" value="Genomic_DNA"/>
</dbReference>
<keyword evidence="1 9" id="KW-0479">Metal-binding</keyword>
<dbReference type="Pfam" id="PF03352">
    <property type="entry name" value="Adenine_glyco"/>
    <property type="match status" value="1"/>
</dbReference>
<comment type="catalytic activity">
    <reaction evidence="6">
        <text>Hydrolysis of alkylated DNA, releasing 3-methyladenine.</text>
        <dbReference type="EC" id="3.2.2.20"/>
    </reaction>
</comment>
<dbReference type="SUPFAM" id="SSF48150">
    <property type="entry name" value="DNA-glycosylase"/>
    <property type="match status" value="1"/>
</dbReference>
<evidence type="ECO:0000256" key="1">
    <source>
        <dbReference type="ARBA" id="ARBA00022723"/>
    </source>
</evidence>
<evidence type="ECO:0000313" key="10">
    <source>
        <dbReference type="EMBL" id="PDH32162.1"/>
    </source>
</evidence>
<dbReference type="PANTHER" id="PTHR30037">
    <property type="entry name" value="DNA-3-METHYLADENINE GLYCOSYLASE 1"/>
    <property type="match status" value="1"/>
</dbReference>
<reference evidence="10 11" key="1">
    <citation type="submission" date="2017-08" db="EMBL/GenBank/DDBJ databases">
        <title>Fine stratification of microbial communities through a metagenomic profile of the photic zone.</title>
        <authorList>
            <person name="Haro-Moreno J.M."/>
            <person name="Lopez-Perez M."/>
            <person name="De La Torre J."/>
            <person name="Picazo A."/>
            <person name="Camacho A."/>
            <person name="Rodriguez-Valera F."/>
        </authorList>
    </citation>
    <scope>NUCLEOTIDE SEQUENCE [LARGE SCALE GENOMIC DNA]</scope>
    <source>
        <strain evidence="10">MED-G28</strain>
    </source>
</reference>
<evidence type="ECO:0000256" key="4">
    <source>
        <dbReference type="ARBA" id="ARBA00022833"/>
    </source>
</evidence>
<dbReference type="InterPro" id="IPR004597">
    <property type="entry name" value="Tag"/>
</dbReference>
<dbReference type="EC" id="3.2.2.20" evidence="8"/>
<dbReference type="InterPro" id="IPR011257">
    <property type="entry name" value="DNA_glycosylase"/>
</dbReference>
<evidence type="ECO:0000256" key="3">
    <source>
        <dbReference type="ARBA" id="ARBA00022801"/>
    </source>
</evidence>
<sequence length="190" mass="22185">MSERCWWSGKDTDYIAYHDEEWGVPIRDDQLLFEFICLEGQQAGLSWITVLKKREQYRKSFKNFDVSKCANLTDRTIEKLLLNTGLIRNRLKLYSIRTNAKAFQAVQKEFGSFEKYIWSFVDGKVLDGKRKNSKQVPSTTRESDAMSKDLKKRGFKFIGSTICYAFMQAAGLVNDHTSNCFRYKQIKKIT</sequence>
<dbReference type="InterPro" id="IPR052891">
    <property type="entry name" value="DNA-3mA_glycosylase"/>
</dbReference>
<keyword evidence="2" id="KW-0227">DNA damage</keyword>
<evidence type="ECO:0000256" key="9">
    <source>
        <dbReference type="PIRSR" id="PIRSR604597-1"/>
    </source>
</evidence>
<dbReference type="GO" id="GO:0008725">
    <property type="term" value="F:DNA-3-methyladenine glycosylase activity"/>
    <property type="evidence" value="ECO:0007669"/>
    <property type="project" value="UniProtKB-EC"/>
</dbReference>
<keyword evidence="4 9" id="KW-0862">Zinc</keyword>
<evidence type="ECO:0000256" key="7">
    <source>
        <dbReference type="ARBA" id="ARBA00057608"/>
    </source>
</evidence>
<dbReference type="InterPro" id="IPR005019">
    <property type="entry name" value="Adenine_glyco"/>
</dbReference>
<evidence type="ECO:0000313" key="11">
    <source>
        <dbReference type="Proteomes" id="UP000219329"/>
    </source>
</evidence>
<dbReference type="Proteomes" id="UP000219329">
    <property type="component" value="Unassembled WGS sequence"/>
</dbReference>
<accession>A0A2A5W6W8</accession>
<evidence type="ECO:0000256" key="5">
    <source>
        <dbReference type="ARBA" id="ARBA00023204"/>
    </source>
</evidence>
<feature type="binding site" evidence="9">
    <location>
        <position position="180"/>
    </location>
    <ligand>
        <name>Zn(2+)</name>
        <dbReference type="ChEBI" id="CHEBI:29105"/>
    </ligand>
</feature>
<protein>
    <recommendedName>
        <fullName evidence="8">DNA-3-methyladenine glycosylase I</fullName>
        <ecNumber evidence="8">3.2.2.20</ecNumber>
    </recommendedName>
</protein>
<dbReference type="GO" id="GO:0046872">
    <property type="term" value="F:metal ion binding"/>
    <property type="evidence" value="ECO:0007669"/>
    <property type="project" value="UniProtKB-KW"/>
</dbReference>
<dbReference type="GO" id="GO:0006284">
    <property type="term" value="P:base-excision repair"/>
    <property type="evidence" value="ECO:0007669"/>
    <property type="project" value="InterPro"/>
</dbReference>
<feature type="binding site" evidence="9">
    <location>
        <position position="5"/>
    </location>
    <ligand>
        <name>Zn(2+)</name>
        <dbReference type="ChEBI" id="CHEBI:29105"/>
    </ligand>
</feature>
<dbReference type="Gene3D" id="1.10.340.30">
    <property type="entry name" value="Hypothetical protein, domain 2"/>
    <property type="match status" value="1"/>
</dbReference>
<dbReference type="AlphaFoldDB" id="A0A2A5W6W8"/>
<evidence type="ECO:0000256" key="2">
    <source>
        <dbReference type="ARBA" id="ARBA00022763"/>
    </source>
</evidence>
<comment type="caution">
    <text evidence="10">The sequence shown here is derived from an EMBL/GenBank/DDBJ whole genome shotgun (WGS) entry which is preliminary data.</text>
</comment>
<proteinExistence type="predicted"/>